<dbReference type="InterPro" id="IPR020843">
    <property type="entry name" value="ER"/>
</dbReference>
<gene>
    <name evidence="5" type="ORF">DM02DRAFT_568347</name>
</gene>
<proteinExistence type="inferred from homology"/>
<evidence type="ECO:0000313" key="6">
    <source>
        <dbReference type="Proteomes" id="UP000244855"/>
    </source>
</evidence>
<dbReference type="GO" id="GO:0016651">
    <property type="term" value="F:oxidoreductase activity, acting on NAD(P)H"/>
    <property type="evidence" value="ECO:0007669"/>
    <property type="project" value="InterPro"/>
</dbReference>
<evidence type="ECO:0000256" key="2">
    <source>
        <dbReference type="ARBA" id="ARBA00011245"/>
    </source>
</evidence>
<dbReference type="InterPro" id="IPR013154">
    <property type="entry name" value="ADH-like_N"/>
</dbReference>
<name>A0A2V1DIY7_9PLEO</name>
<dbReference type="Proteomes" id="UP000244855">
    <property type="component" value="Unassembled WGS sequence"/>
</dbReference>
<accession>A0A2V1DIY7</accession>
<evidence type="ECO:0000256" key="3">
    <source>
        <dbReference type="ARBA" id="ARBA00023002"/>
    </source>
</evidence>
<feature type="domain" description="Enoyl reductase (ER)" evidence="4">
    <location>
        <begin position="10"/>
        <end position="266"/>
    </location>
</feature>
<dbReference type="STRING" id="97972.A0A2V1DIY7"/>
<keyword evidence="3" id="KW-0560">Oxidoreductase</keyword>
<comment type="subunit">
    <text evidence="2">Monomer.</text>
</comment>
<dbReference type="Gene3D" id="3.40.50.720">
    <property type="entry name" value="NAD(P)-binding Rossmann-like Domain"/>
    <property type="match status" value="1"/>
</dbReference>
<dbReference type="Pfam" id="PF08240">
    <property type="entry name" value="ADH_N"/>
    <property type="match status" value="1"/>
</dbReference>
<dbReference type="PANTHER" id="PTHR45348:SF2">
    <property type="entry name" value="ZINC-TYPE ALCOHOL DEHYDROGENASE-LIKE PROTEIN C2E1P3.01"/>
    <property type="match status" value="1"/>
</dbReference>
<reference evidence="5 6" key="1">
    <citation type="journal article" date="2018" name="Sci. Rep.">
        <title>Comparative genomics provides insights into the lifestyle and reveals functional heterogeneity of dark septate endophytic fungi.</title>
        <authorList>
            <person name="Knapp D.G."/>
            <person name="Nemeth J.B."/>
            <person name="Barry K."/>
            <person name="Hainaut M."/>
            <person name="Henrissat B."/>
            <person name="Johnson J."/>
            <person name="Kuo A."/>
            <person name="Lim J.H.P."/>
            <person name="Lipzen A."/>
            <person name="Nolan M."/>
            <person name="Ohm R.A."/>
            <person name="Tamas L."/>
            <person name="Grigoriev I.V."/>
            <person name="Spatafora J.W."/>
            <person name="Nagy L.G."/>
            <person name="Kovacs G.M."/>
        </authorList>
    </citation>
    <scope>NUCLEOTIDE SEQUENCE [LARGE SCALE GENOMIC DNA]</scope>
    <source>
        <strain evidence="5 6">DSE2036</strain>
    </source>
</reference>
<sequence>MKAVIIKERGIAAFADIKEQILPPDYIKVKTVAVGLNPTDLHHTGATGRIGGILGCDLSGIVEEVGGECKSDVKKGDKVYGVAHCANLSFEDDGAFAEYALVRDGHIAKIPECLTFEETATLGVGITTIGQALYMTMGIPKPGEEPLAGSPYILVYGGSSATGTLAIQFAKLSGLTVVTTASPEHFDLVKSRGADVVFDYHDADCAQKIREYTKGSLPYVLDCVSTADSYKLIASALPETLEAPAQMVTLLPADAWPRKDITPTVLLAYTSFGKAFTKFGVDFPPIPAHFDFGVKWWSFSREILASGKVKTHPVALRGGGLGGIPNGIEEHAKGQVRGVKLVYKVDETPAVLGDDNAAGQSKLDSSVKTWNS</sequence>
<organism evidence="5 6">
    <name type="scientific">Periconia macrospinosa</name>
    <dbReference type="NCBI Taxonomy" id="97972"/>
    <lineage>
        <taxon>Eukaryota</taxon>
        <taxon>Fungi</taxon>
        <taxon>Dikarya</taxon>
        <taxon>Ascomycota</taxon>
        <taxon>Pezizomycotina</taxon>
        <taxon>Dothideomycetes</taxon>
        <taxon>Pleosporomycetidae</taxon>
        <taxon>Pleosporales</taxon>
        <taxon>Massarineae</taxon>
        <taxon>Periconiaceae</taxon>
        <taxon>Periconia</taxon>
    </lineage>
</organism>
<evidence type="ECO:0000256" key="1">
    <source>
        <dbReference type="ARBA" id="ARBA00008072"/>
    </source>
</evidence>
<dbReference type="InterPro" id="IPR011032">
    <property type="entry name" value="GroES-like_sf"/>
</dbReference>
<keyword evidence="6" id="KW-1185">Reference proteome</keyword>
<dbReference type="InterPro" id="IPR013149">
    <property type="entry name" value="ADH-like_C"/>
</dbReference>
<dbReference type="InterPro" id="IPR036291">
    <property type="entry name" value="NAD(P)-bd_dom_sf"/>
</dbReference>
<dbReference type="SUPFAM" id="SSF50129">
    <property type="entry name" value="GroES-like"/>
    <property type="match status" value="1"/>
</dbReference>
<dbReference type="AlphaFoldDB" id="A0A2V1DIY7"/>
<dbReference type="SUPFAM" id="SSF51735">
    <property type="entry name" value="NAD(P)-binding Rossmann-fold domains"/>
    <property type="match status" value="1"/>
</dbReference>
<dbReference type="Pfam" id="PF00107">
    <property type="entry name" value="ADH_zinc_N"/>
    <property type="match status" value="1"/>
</dbReference>
<dbReference type="Gene3D" id="3.90.180.10">
    <property type="entry name" value="Medium-chain alcohol dehydrogenases, catalytic domain"/>
    <property type="match status" value="1"/>
</dbReference>
<dbReference type="PANTHER" id="PTHR45348">
    <property type="entry name" value="HYPOTHETICAL OXIDOREDUCTASE (EUROFUNG)"/>
    <property type="match status" value="1"/>
</dbReference>
<dbReference type="EMBL" id="KZ805443">
    <property type="protein sequence ID" value="PVH97219.1"/>
    <property type="molecule type" value="Genomic_DNA"/>
</dbReference>
<comment type="similarity">
    <text evidence="1">Belongs to the zinc-containing alcohol dehydrogenase family.</text>
</comment>
<dbReference type="InterPro" id="IPR047122">
    <property type="entry name" value="Trans-enoyl_RdTase-like"/>
</dbReference>
<dbReference type="SMART" id="SM00829">
    <property type="entry name" value="PKS_ER"/>
    <property type="match status" value="1"/>
</dbReference>
<evidence type="ECO:0000259" key="4">
    <source>
        <dbReference type="SMART" id="SM00829"/>
    </source>
</evidence>
<dbReference type="CDD" id="cd08249">
    <property type="entry name" value="enoyl_reductase_like"/>
    <property type="match status" value="1"/>
</dbReference>
<dbReference type="OrthoDB" id="48317at2759"/>
<evidence type="ECO:0000313" key="5">
    <source>
        <dbReference type="EMBL" id="PVH97219.1"/>
    </source>
</evidence>
<protein>
    <submittedName>
        <fullName evidence="5">Oxidoreductase-like protein</fullName>
    </submittedName>
</protein>